<evidence type="ECO:0000256" key="4">
    <source>
        <dbReference type="PROSITE-ProRule" id="PRU00335"/>
    </source>
</evidence>
<accession>L7KHZ8</accession>
<dbReference type="GO" id="GO:0003700">
    <property type="term" value="F:DNA-binding transcription factor activity"/>
    <property type="evidence" value="ECO:0007669"/>
    <property type="project" value="TreeGrafter"/>
</dbReference>
<dbReference type="eggNOG" id="COG1309">
    <property type="taxonomic scope" value="Bacteria"/>
</dbReference>
<dbReference type="GO" id="GO:0000976">
    <property type="term" value="F:transcription cis-regulatory region binding"/>
    <property type="evidence" value="ECO:0007669"/>
    <property type="project" value="TreeGrafter"/>
</dbReference>
<evidence type="ECO:0000259" key="5">
    <source>
        <dbReference type="PROSITE" id="PS50977"/>
    </source>
</evidence>
<dbReference type="OrthoDB" id="3267320at2"/>
<keyword evidence="2 4" id="KW-0238">DNA-binding</keyword>
<dbReference type="SUPFAM" id="SSF46689">
    <property type="entry name" value="Homeodomain-like"/>
    <property type="match status" value="1"/>
</dbReference>
<organism evidence="6 7">
    <name type="scientific">Gordonia aichiensis NBRC 108223</name>
    <dbReference type="NCBI Taxonomy" id="1220583"/>
    <lineage>
        <taxon>Bacteria</taxon>
        <taxon>Bacillati</taxon>
        <taxon>Actinomycetota</taxon>
        <taxon>Actinomycetes</taxon>
        <taxon>Mycobacteriales</taxon>
        <taxon>Gordoniaceae</taxon>
        <taxon>Gordonia</taxon>
    </lineage>
</organism>
<protein>
    <submittedName>
        <fullName evidence="6">Putative TetR family transcriptional regulator</fullName>
    </submittedName>
</protein>
<sequence length="200" mass="21932">MTSASSGIGRPRDPEKDAAVIASTKQLLLDEGYRGATVAAIARHSGVGAPTIYRRWPRREMLIEDAAFRQTEAISLPERGVDLTADLQEWLGVFLSTLADPVTRAALPGLIADYQHDPEMYRRLLDRADSGARSAFIERLTPHLDSTKPDDAARRLDVAFDVLVGQTLLHALTFGDTGRAEFTDRTARALTAMLLSQSWA</sequence>
<keyword evidence="1" id="KW-0805">Transcription regulation</keyword>
<keyword evidence="7" id="KW-1185">Reference proteome</keyword>
<feature type="DNA-binding region" description="H-T-H motif" evidence="4">
    <location>
        <begin position="37"/>
        <end position="56"/>
    </location>
</feature>
<keyword evidence="3" id="KW-0804">Transcription</keyword>
<dbReference type="Pfam" id="PF00440">
    <property type="entry name" value="TetR_N"/>
    <property type="match status" value="1"/>
</dbReference>
<dbReference type="PANTHER" id="PTHR30055:SF230">
    <property type="entry name" value="TRANSCRIPTIONAL REGULATORY PROTEIN (PROBABLY TETR-FAMILY)-RELATED"/>
    <property type="match status" value="1"/>
</dbReference>
<dbReference type="Pfam" id="PF16859">
    <property type="entry name" value="TetR_C_11"/>
    <property type="match status" value="1"/>
</dbReference>
<comment type="caution">
    <text evidence="6">The sequence shown here is derived from an EMBL/GenBank/DDBJ whole genome shotgun (WGS) entry which is preliminary data.</text>
</comment>
<dbReference type="InterPro" id="IPR050109">
    <property type="entry name" value="HTH-type_TetR-like_transc_reg"/>
</dbReference>
<dbReference type="InterPro" id="IPR001647">
    <property type="entry name" value="HTH_TetR"/>
</dbReference>
<dbReference type="InterPro" id="IPR011075">
    <property type="entry name" value="TetR_C"/>
</dbReference>
<evidence type="ECO:0000313" key="7">
    <source>
        <dbReference type="Proteomes" id="UP000010988"/>
    </source>
</evidence>
<name>L7KHZ8_9ACTN</name>
<evidence type="ECO:0000256" key="3">
    <source>
        <dbReference type="ARBA" id="ARBA00023163"/>
    </source>
</evidence>
<evidence type="ECO:0000256" key="1">
    <source>
        <dbReference type="ARBA" id="ARBA00023015"/>
    </source>
</evidence>
<dbReference type="Proteomes" id="UP000010988">
    <property type="component" value="Unassembled WGS sequence"/>
</dbReference>
<dbReference type="AlphaFoldDB" id="L7KHZ8"/>
<dbReference type="EMBL" id="BANR01000004">
    <property type="protein sequence ID" value="GAC48116.1"/>
    <property type="molecule type" value="Genomic_DNA"/>
</dbReference>
<dbReference type="PROSITE" id="PS50977">
    <property type="entry name" value="HTH_TETR_2"/>
    <property type="match status" value="1"/>
</dbReference>
<dbReference type="InterPro" id="IPR009057">
    <property type="entry name" value="Homeodomain-like_sf"/>
</dbReference>
<dbReference type="Gene3D" id="1.10.357.10">
    <property type="entry name" value="Tetracycline Repressor, domain 2"/>
    <property type="match status" value="1"/>
</dbReference>
<dbReference type="STRING" id="1220583.GOACH_04_05160"/>
<gene>
    <name evidence="6" type="ORF">GOACH_04_05160</name>
</gene>
<dbReference type="RefSeq" id="WP_005172688.1">
    <property type="nucleotide sequence ID" value="NZ_BANR01000004.1"/>
</dbReference>
<evidence type="ECO:0000313" key="6">
    <source>
        <dbReference type="EMBL" id="GAC48116.1"/>
    </source>
</evidence>
<dbReference type="InterPro" id="IPR036271">
    <property type="entry name" value="Tet_transcr_reg_TetR-rel_C_sf"/>
</dbReference>
<dbReference type="PANTHER" id="PTHR30055">
    <property type="entry name" value="HTH-TYPE TRANSCRIPTIONAL REGULATOR RUTR"/>
    <property type="match status" value="1"/>
</dbReference>
<dbReference type="SUPFAM" id="SSF48498">
    <property type="entry name" value="Tetracyclin repressor-like, C-terminal domain"/>
    <property type="match status" value="1"/>
</dbReference>
<evidence type="ECO:0000256" key="2">
    <source>
        <dbReference type="ARBA" id="ARBA00023125"/>
    </source>
</evidence>
<proteinExistence type="predicted"/>
<reference evidence="6 7" key="1">
    <citation type="submission" date="2012-12" db="EMBL/GenBank/DDBJ databases">
        <title>Whole genome shotgun sequence of Gordonia aichiensis NBRC 108223.</title>
        <authorList>
            <person name="Isaki-Nakamura S."/>
            <person name="Hosoyama A."/>
            <person name="Tsuchikane K."/>
            <person name="Ando Y."/>
            <person name="Baba S."/>
            <person name="Ohji S."/>
            <person name="Hamada M."/>
            <person name="Tamura T."/>
            <person name="Yamazoe A."/>
            <person name="Yamazaki S."/>
            <person name="Fujita N."/>
        </authorList>
    </citation>
    <scope>NUCLEOTIDE SEQUENCE [LARGE SCALE GENOMIC DNA]</scope>
    <source>
        <strain evidence="6 7">NBRC 108223</strain>
    </source>
</reference>
<feature type="domain" description="HTH tetR-type" evidence="5">
    <location>
        <begin position="14"/>
        <end position="74"/>
    </location>
</feature>